<evidence type="ECO:0000313" key="5">
    <source>
        <dbReference type="EMBL" id="CAL7948589.1"/>
    </source>
</evidence>
<dbReference type="Pfam" id="PF07740">
    <property type="entry name" value="Toxin_12"/>
    <property type="match status" value="1"/>
</dbReference>
<feature type="chain" id="PRO_5046649696" evidence="4">
    <location>
        <begin position="20"/>
        <end position="83"/>
    </location>
</feature>
<evidence type="ECO:0000256" key="4">
    <source>
        <dbReference type="SAM" id="SignalP"/>
    </source>
</evidence>
<keyword evidence="6" id="KW-1185">Reference proteome</keyword>
<keyword evidence="4" id="KW-0732">Signal</keyword>
<evidence type="ECO:0000256" key="1">
    <source>
        <dbReference type="ARBA" id="ARBA00004613"/>
    </source>
</evidence>
<accession>A0ABP1P5P5</accession>
<evidence type="ECO:0000256" key="2">
    <source>
        <dbReference type="ARBA" id="ARBA00022525"/>
    </source>
</evidence>
<organism evidence="5 6">
    <name type="scientific">Xylocopa violacea</name>
    <name type="common">Violet carpenter bee</name>
    <name type="synonym">Apis violacea</name>
    <dbReference type="NCBI Taxonomy" id="135666"/>
    <lineage>
        <taxon>Eukaryota</taxon>
        <taxon>Metazoa</taxon>
        <taxon>Ecdysozoa</taxon>
        <taxon>Arthropoda</taxon>
        <taxon>Hexapoda</taxon>
        <taxon>Insecta</taxon>
        <taxon>Pterygota</taxon>
        <taxon>Neoptera</taxon>
        <taxon>Endopterygota</taxon>
        <taxon>Hymenoptera</taxon>
        <taxon>Apocrita</taxon>
        <taxon>Aculeata</taxon>
        <taxon>Apoidea</taxon>
        <taxon>Anthophila</taxon>
        <taxon>Apidae</taxon>
        <taxon>Xylocopa</taxon>
        <taxon>Xylocopa</taxon>
    </lineage>
</organism>
<gene>
    <name evidence="5" type="ORF">XYLVIOL_LOCUS8961</name>
</gene>
<sequence length="83" mass="9181">MRCLMLALIMIAVFTAVLSYPQQEKYACSPRGGKCHSSDDCCPPLVCHTYLAKCLSRYQKDSASGKKSVENQSGYLNNQISVE</sequence>
<comment type="caution">
    <text evidence="5">The sequence shown here is derived from an EMBL/GenBank/DDBJ whole genome shotgun (WGS) entry which is preliminary data.</text>
</comment>
<reference evidence="5 6" key="1">
    <citation type="submission" date="2024-08" db="EMBL/GenBank/DDBJ databases">
        <authorList>
            <person name="Will J Nash"/>
            <person name="Angela Man"/>
            <person name="Seanna McTaggart"/>
            <person name="Kendall Baker"/>
            <person name="Tom Barker"/>
            <person name="Leah Catchpole"/>
            <person name="Alex Durrant"/>
            <person name="Karim Gharbi"/>
            <person name="Naomi Irish"/>
            <person name="Gemy Kaithakottil"/>
            <person name="Debby Ku"/>
            <person name="Aaliyah Providence"/>
            <person name="Felix Shaw"/>
            <person name="David Swarbreck"/>
            <person name="Chris Watkins"/>
            <person name="Ann M. McCartney"/>
            <person name="Giulio Formenti"/>
            <person name="Alice Mouton"/>
            <person name="Noel Vella"/>
            <person name="Bjorn M von Reumont"/>
            <person name="Adriana Vella"/>
            <person name="Wilfried Haerty"/>
        </authorList>
    </citation>
    <scope>NUCLEOTIDE SEQUENCE [LARGE SCALE GENOMIC DNA]</scope>
</reference>
<dbReference type="Proteomes" id="UP001642520">
    <property type="component" value="Unassembled WGS sequence"/>
</dbReference>
<dbReference type="EMBL" id="CAXAJV020001299">
    <property type="protein sequence ID" value="CAL7948589.1"/>
    <property type="molecule type" value="Genomic_DNA"/>
</dbReference>
<evidence type="ECO:0000313" key="6">
    <source>
        <dbReference type="Proteomes" id="UP001642520"/>
    </source>
</evidence>
<dbReference type="InterPro" id="IPR011696">
    <property type="entry name" value="Huwentoxin-1"/>
</dbReference>
<feature type="signal peptide" evidence="4">
    <location>
        <begin position="1"/>
        <end position="19"/>
    </location>
</feature>
<comment type="subcellular location">
    <subcellularLocation>
        <location evidence="1">Secreted</location>
    </subcellularLocation>
</comment>
<protein>
    <submittedName>
        <fullName evidence="5">Uncharacterized protein</fullName>
    </submittedName>
</protein>
<proteinExistence type="predicted"/>
<evidence type="ECO:0000256" key="3">
    <source>
        <dbReference type="ARBA" id="ARBA00023157"/>
    </source>
</evidence>
<keyword evidence="2" id="KW-0964">Secreted</keyword>
<keyword evidence="3" id="KW-1015">Disulfide bond</keyword>
<name>A0ABP1P5P5_XYLVO</name>